<accession>A0A2P7RPH8</accession>
<feature type="coiled-coil region" evidence="1">
    <location>
        <begin position="92"/>
        <end position="140"/>
    </location>
</feature>
<dbReference type="EMBL" id="PXYK01000039">
    <property type="protein sequence ID" value="PSJ52128.1"/>
    <property type="molecule type" value="Genomic_DNA"/>
</dbReference>
<dbReference type="AlphaFoldDB" id="A0A2P7RPH8"/>
<dbReference type="Proteomes" id="UP000241229">
    <property type="component" value="Unassembled WGS sequence"/>
</dbReference>
<evidence type="ECO:0000313" key="3">
    <source>
        <dbReference type="Proteomes" id="UP000241229"/>
    </source>
</evidence>
<gene>
    <name evidence="2" type="ORF">C7I84_26855</name>
</gene>
<keyword evidence="1" id="KW-0175">Coiled coil</keyword>
<dbReference type="RefSeq" id="WP_106775315.1">
    <property type="nucleotide sequence ID" value="NZ_PXYK01000039.1"/>
</dbReference>
<comment type="caution">
    <text evidence="2">The sequence shown here is derived from an EMBL/GenBank/DDBJ whole genome shotgun (WGS) entry which is preliminary data.</text>
</comment>
<protein>
    <submittedName>
        <fullName evidence="2">Uncharacterized protein</fullName>
    </submittedName>
</protein>
<reference evidence="2 3" key="1">
    <citation type="submission" date="2018-03" db="EMBL/GenBank/DDBJ databases">
        <title>The draft genome of Mesorhizobium sp. 6GN-30.</title>
        <authorList>
            <person name="Liu L."/>
            <person name="Li L."/>
            <person name="Wang T."/>
            <person name="Zhang X."/>
            <person name="Liang L."/>
        </authorList>
    </citation>
    <scope>NUCLEOTIDE SEQUENCE [LARGE SCALE GENOMIC DNA]</scope>
    <source>
        <strain evidence="2 3">6GN30</strain>
    </source>
</reference>
<sequence>MIQSILFFALGFLCAGLLALLIAPAVWRRAVRLTRKRVEASVPLTLDEIQADRDQLRAEFALSTRRLEMSVKELRDKAAAQLVEIGGGREELRQLAAERDEKDRSLGEIEARSDELKAELGRRQEELEQLADRLAETDQALAARVSELDRLNGLYETANLASVHRQAELLARAGEVDRLSTDLGMLMAERGGMEKRIGELEAELHGARDAARTEKKKAVDLEKRVERMLATVADREEAVERREKDLAQMRERLKGETTRRDELDARLTRALDEKLQLEARVADLTARLADGRAKTAGKDASPEKRGDLEQRIVALTHENAKLRADAVARDGAGVPPGGQDARLREQMNEIAAEVIALTARLDGPDSPIRAVVGTPAGNASPDRPLSLADRVRALIAGPAGAN</sequence>
<name>A0A2P7RPH8_9HYPH</name>
<feature type="coiled-coil region" evidence="1">
    <location>
        <begin position="197"/>
        <end position="325"/>
    </location>
</feature>
<organism evidence="2 3">
    <name type="scientific">Kumtagia ephedrae</name>
    <dbReference type="NCBI Taxonomy" id="2116701"/>
    <lineage>
        <taxon>Bacteria</taxon>
        <taxon>Pseudomonadati</taxon>
        <taxon>Pseudomonadota</taxon>
        <taxon>Alphaproteobacteria</taxon>
        <taxon>Hyphomicrobiales</taxon>
        <taxon>Phyllobacteriaceae</taxon>
        <taxon>Kumtagia</taxon>
    </lineage>
</organism>
<dbReference type="Gene3D" id="1.10.287.1490">
    <property type="match status" value="1"/>
</dbReference>
<evidence type="ECO:0000256" key="1">
    <source>
        <dbReference type="SAM" id="Coils"/>
    </source>
</evidence>
<dbReference type="OrthoDB" id="7826912at2"/>
<proteinExistence type="predicted"/>
<evidence type="ECO:0000313" key="2">
    <source>
        <dbReference type="EMBL" id="PSJ52128.1"/>
    </source>
</evidence>
<keyword evidence="3" id="KW-1185">Reference proteome</keyword>